<dbReference type="EMBL" id="JANVFU010000020">
    <property type="protein sequence ID" value="KAJ3739035.1"/>
    <property type="molecule type" value="Genomic_DNA"/>
</dbReference>
<accession>A0A9W8NR08</accession>
<dbReference type="Proteomes" id="UP001163850">
    <property type="component" value="Unassembled WGS sequence"/>
</dbReference>
<reference evidence="1" key="1">
    <citation type="submission" date="2022-08" db="EMBL/GenBank/DDBJ databases">
        <authorList>
            <consortium name="DOE Joint Genome Institute"/>
            <person name="Min B."/>
            <person name="Sierra-Patev S."/>
            <person name="Naranjo-Ortiz M."/>
            <person name="Looney B."/>
            <person name="Konkel Z."/>
            <person name="Slot J.C."/>
            <person name="Sakamoto Y."/>
            <person name="Steenwyk J.L."/>
            <person name="Rokas A."/>
            <person name="Carro J."/>
            <person name="Camarero S."/>
            <person name="Ferreira P."/>
            <person name="Molpeceres G."/>
            <person name="Ruiz-duenas F.J."/>
            <person name="Serrano A."/>
            <person name="Henrissat B."/>
            <person name="Drula E."/>
            <person name="Hughes K.W."/>
            <person name="Mata J.L."/>
            <person name="Ishikawa N.K."/>
            <person name="Vargas-Isla R."/>
            <person name="Ushijima S."/>
            <person name="Smith C.A."/>
            <person name="Ahrendt S."/>
            <person name="Andreopoulos W."/>
            <person name="He G."/>
            <person name="LaButti K."/>
            <person name="Lipzen A."/>
            <person name="Ng V."/>
            <person name="Riley R."/>
            <person name="Sandor L."/>
            <person name="Barry K."/>
            <person name="Martinez A.T."/>
            <person name="Xiao Y."/>
            <person name="Gibbons J.G."/>
            <person name="Terashima K."/>
            <person name="Hibbett D.S."/>
            <person name="Grigoriev I.V."/>
        </authorList>
    </citation>
    <scope>NUCLEOTIDE SEQUENCE</scope>
    <source>
        <strain evidence="1">TFB7810</strain>
    </source>
</reference>
<evidence type="ECO:0000313" key="3">
    <source>
        <dbReference type="Proteomes" id="UP001142393"/>
    </source>
</evidence>
<keyword evidence="3" id="KW-1185">Reference proteome</keyword>
<accession>A0AA38PW50</accession>
<organism evidence="1 3">
    <name type="scientific">Lentinula detonsa</name>
    <dbReference type="NCBI Taxonomy" id="2804962"/>
    <lineage>
        <taxon>Eukaryota</taxon>
        <taxon>Fungi</taxon>
        <taxon>Dikarya</taxon>
        <taxon>Basidiomycota</taxon>
        <taxon>Agaricomycotina</taxon>
        <taxon>Agaricomycetes</taxon>
        <taxon>Agaricomycetidae</taxon>
        <taxon>Agaricales</taxon>
        <taxon>Marasmiineae</taxon>
        <taxon>Omphalotaceae</taxon>
        <taxon>Lentinula</taxon>
    </lineage>
</organism>
<evidence type="ECO:0000313" key="1">
    <source>
        <dbReference type="EMBL" id="KAJ3739035.1"/>
    </source>
</evidence>
<dbReference type="AlphaFoldDB" id="A0A9W8NR08"/>
<protein>
    <submittedName>
        <fullName evidence="1">Uncharacterized protein</fullName>
    </submittedName>
</protein>
<sequence length="417" mass="46823">MLVLPLDIAEAIIRELLARKDRATVKSLSLVRSSFTPVCQRYLLSHITITCSKAEGSKRYQRSTDATQKLLQSSPHLISSIRSLSILDSGSNWTQLDPALLDILHLLTDLTCFSWKASSSLSKPTRWNELPQPLQDAIRVLIRRPLLNTLFLHFADLTNLLNTTVTISPSLRYMSLRSTGYSNITLEMTLPSIIPSNDSGEISLSQLMLFVTACKLEWIEDEKMFFGWMSAVRPNLCLERLRKLAVLRCSLQSTLSELAWGPLLYHESVQPGLEELWLDMISTNGPPVDSLHLDQLPSLRRLGISATLSGFFDSNWELISGLSRFFENADDNEVSHLILSFSFSGTFLMLDPARVPWWNLDAAVAALPALQWIGIQFVDCRREPTGIIPPYPGGMLPLLTEKGVLHWSTSRLEFPAT</sequence>
<proteinExistence type="predicted"/>
<gene>
    <name evidence="1" type="ORF">DFH05DRAFT_1530712</name>
    <name evidence="2" type="ORF">F5890DRAFT_1555504</name>
</gene>
<reference evidence="2" key="2">
    <citation type="submission" date="2022-08" db="EMBL/GenBank/DDBJ databases">
        <authorList>
            <consortium name="DOE Joint Genome Institute"/>
            <person name="Min B."/>
            <person name="Riley R."/>
            <person name="Sierra-Patev S."/>
            <person name="Naranjo-Ortiz M."/>
            <person name="Looney B."/>
            <person name="Konkel Z."/>
            <person name="Slot J.C."/>
            <person name="Sakamoto Y."/>
            <person name="Steenwyk J.L."/>
            <person name="Rokas A."/>
            <person name="Carro J."/>
            <person name="Camarero S."/>
            <person name="Ferreira P."/>
            <person name="Molpeceres G."/>
            <person name="Ruiz-Duenas F.J."/>
            <person name="Serrano A."/>
            <person name="Henrissat B."/>
            <person name="Drula E."/>
            <person name="Hughes K.W."/>
            <person name="Mata J.L."/>
            <person name="Ishikawa N.K."/>
            <person name="Vargas-Isla R."/>
            <person name="Ushijima S."/>
            <person name="Smith C.A."/>
            <person name="Ahrendt S."/>
            <person name="Andreopoulos W."/>
            <person name="He G."/>
            <person name="Labutti K."/>
            <person name="Lipzen A."/>
            <person name="Ng V."/>
            <person name="Sandor L."/>
            <person name="Barry K."/>
            <person name="Martinez A.T."/>
            <person name="Xiao Y."/>
            <person name="Gibbons J.G."/>
            <person name="Terashima K."/>
            <person name="Hibbett D.S."/>
            <person name="Grigoriev I.V."/>
        </authorList>
    </citation>
    <scope>NUCLEOTIDE SEQUENCE</scope>
    <source>
        <strain evidence="2">TFB7829</strain>
    </source>
</reference>
<reference evidence="1 3" key="3">
    <citation type="journal article" date="2023" name="Proc. Natl. Acad. Sci. U.S.A.">
        <title>A global phylogenomic analysis of the shiitake genus Lentinula.</title>
        <authorList>
            <person name="Sierra-Patev S."/>
            <person name="Min B."/>
            <person name="Naranjo-Ortiz M."/>
            <person name="Looney B."/>
            <person name="Konkel Z."/>
            <person name="Slot J.C."/>
            <person name="Sakamoto Y."/>
            <person name="Steenwyk J.L."/>
            <person name="Rokas A."/>
            <person name="Carro J."/>
            <person name="Camarero S."/>
            <person name="Ferreira P."/>
            <person name="Molpeceres G."/>
            <person name="Ruiz-Duenas F.J."/>
            <person name="Serrano A."/>
            <person name="Henrissat B."/>
            <person name="Drula E."/>
            <person name="Hughes K.W."/>
            <person name="Mata J.L."/>
            <person name="Ishikawa N.K."/>
            <person name="Vargas-Isla R."/>
            <person name="Ushijima S."/>
            <person name="Smith C.A."/>
            <person name="Donoghue J."/>
            <person name="Ahrendt S."/>
            <person name="Andreopoulos W."/>
            <person name="He G."/>
            <person name="LaButti K."/>
            <person name="Lipzen A."/>
            <person name="Ng V."/>
            <person name="Riley R."/>
            <person name="Sandor L."/>
            <person name="Barry K."/>
            <person name="Martinez A.T."/>
            <person name="Xiao Y."/>
            <person name="Gibbons J.G."/>
            <person name="Terashima K."/>
            <person name="Grigoriev I.V."/>
            <person name="Hibbett D."/>
        </authorList>
    </citation>
    <scope>NUCLEOTIDE SEQUENCE [LARGE SCALE GENOMIC DNA]</scope>
    <source>
        <strain evidence="1 3">TFB7810</strain>
    </source>
</reference>
<dbReference type="EMBL" id="MU802044">
    <property type="protein sequence ID" value="KAJ3982873.1"/>
    <property type="molecule type" value="Genomic_DNA"/>
</dbReference>
<comment type="caution">
    <text evidence="1">The sequence shown here is derived from an EMBL/GenBank/DDBJ whole genome shotgun (WGS) entry which is preliminary data.</text>
</comment>
<dbReference type="Proteomes" id="UP001142393">
    <property type="component" value="Unassembled WGS sequence"/>
</dbReference>
<name>A0A9W8NR08_9AGAR</name>
<evidence type="ECO:0000313" key="2">
    <source>
        <dbReference type="EMBL" id="KAJ3982873.1"/>
    </source>
</evidence>